<dbReference type="GO" id="GO:0003735">
    <property type="term" value="F:structural constituent of ribosome"/>
    <property type="evidence" value="ECO:0007669"/>
    <property type="project" value="InterPro"/>
</dbReference>
<keyword evidence="6" id="KW-1185">Reference proteome</keyword>
<name>A0A4P9ZUB9_9FUNG</name>
<dbReference type="GO" id="GO:0005762">
    <property type="term" value="C:mitochondrial large ribosomal subunit"/>
    <property type="evidence" value="ECO:0007669"/>
    <property type="project" value="TreeGrafter"/>
</dbReference>
<keyword evidence="3 4" id="KW-0687">Ribonucleoprotein</keyword>
<dbReference type="Pfam" id="PF00237">
    <property type="entry name" value="Ribosomal_L22"/>
    <property type="match status" value="1"/>
</dbReference>
<reference evidence="6" key="1">
    <citation type="journal article" date="2018" name="Nat. Microbiol.">
        <title>Leveraging single-cell genomics to expand the fungal tree of life.</title>
        <authorList>
            <person name="Ahrendt S.R."/>
            <person name="Quandt C.A."/>
            <person name="Ciobanu D."/>
            <person name="Clum A."/>
            <person name="Salamov A."/>
            <person name="Andreopoulos B."/>
            <person name="Cheng J.F."/>
            <person name="Woyke T."/>
            <person name="Pelin A."/>
            <person name="Henrissat B."/>
            <person name="Reynolds N.K."/>
            <person name="Benny G.L."/>
            <person name="Smith M.E."/>
            <person name="James T.Y."/>
            <person name="Grigoriev I.V."/>
        </authorList>
    </citation>
    <scope>NUCLEOTIDE SEQUENCE [LARGE SCALE GENOMIC DNA]</scope>
    <source>
        <strain evidence="6">RSA 468</strain>
    </source>
</reference>
<evidence type="ECO:0000256" key="3">
    <source>
        <dbReference type="ARBA" id="ARBA00023274"/>
    </source>
</evidence>
<accession>A0A4P9ZUB9</accession>
<keyword evidence="2 4" id="KW-0689">Ribosomal protein</keyword>
<evidence type="ECO:0000256" key="4">
    <source>
        <dbReference type="RuleBase" id="RU004005"/>
    </source>
</evidence>
<evidence type="ECO:0000313" key="6">
    <source>
        <dbReference type="Proteomes" id="UP000268162"/>
    </source>
</evidence>
<dbReference type="EMBL" id="ML002527">
    <property type="protein sequence ID" value="RKP37196.1"/>
    <property type="molecule type" value="Genomic_DNA"/>
</dbReference>
<dbReference type="AlphaFoldDB" id="A0A4P9ZUB9"/>
<dbReference type="PANTHER" id="PTHR13501">
    <property type="entry name" value="CHLOROPLAST 50S RIBOSOMAL PROTEIN L22-RELATED"/>
    <property type="match status" value="1"/>
</dbReference>
<evidence type="ECO:0000256" key="2">
    <source>
        <dbReference type="ARBA" id="ARBA00022980"/>
    </source>
</evidence>
<dbReference type="GO" id="GO:0006412">
    <property type="term" value="P:translation"/>
    <property type="evidence" value="ECO:0007669"/>
    <property type="project" value="InterPro"/>
</dbReference>
<protein>
    <submittedName>
        <fullName evidence="5">Ribosomal protein L22/L17</fullName>
    </submittedName>
</protein>
<dbReference type="InterPro" id="IPR047867">
    <property type="entry name" value="Ribosomal_uL22_bac/org-type"/>
</dbReference>
<organism evidence="5 6">
    <name type="scientific">Dimargaris cristalligena</name>
    <dbReference type="NCBI Taxonomy" id="215637"/>
    <lineage>
        <taxon>Eukaryota</taxon>
        <taxon>Fungi</taxon>
        <taxon>Fungi incertae sedis</taxon>
        <taxon>Zoopagomycota</taxon>
        <taxon>Kickxellomycotina</taxon>
        <taxon>Dimargaritomycetes</taxon>
        <taxon>Dimargaritales</taxon>
        <taxon>Dimargaritaceae</taxon>
        <taxon>Dimargaris</taxon>
    </lineage>
</organism>
<gene>
    <name evidence="5" type="ORF">BJ085DRAFT_31674</name>
</gene>
<dbReference type="InterPro" id="IPR001063">
    <property type="entry name" value="Ribosomal_uL22"/>
</dbReference>
<dbReference type="SUPFAM" id="SSF54843">
    <property type="entry name" value="Ribosomal protein L22"/>
    <property type="match status" value="1"/>
</dbReference>
<sequence length="242" mass="27549">MATGPPFLAAVATTQSTLFALRGPAVAAQSLHTSSLAAEQKFDPQESRPQLGASPLFDIAKVEVADETKKAPSISNEQPRWKALMGLSDKEYKFSTHNYGTGYKKLRFLAKQISGQPIQKAIDQMEFSPKKWAKPLLSTLALARKNAALQKNLDPSKLVVARTWVGKGRYKPRADFKGRGRCGKIRERESHVQFVLKEVEKERDETNPAFRRNIKRFNMRRRVWTPMKESKPIYRPSPFYNW</sequence>
<dbReference type="STRING" id="215637.A0A4P9ZUB9"/>
<dbReference type="PANTHER" id="PTHR13501:SF8">
    <property type="entry name" value="LARGE RIBOSOMAL SUBUNIT PROTEIN UL22M"/>
    <property type="match status" value="1"/>
</dbReference>
<proteinExistence type="inferred from homology"/>
<comment type="similarity">
    <text evidence="1 4">Belongs to the universal ribosomal protein uL22 family.</text>
</comment>
<dbReference type="InterPro" id="IPR036394">
    <property type="entry name" value="Ribosomal_uL22_sf"/>
</dbReference>
<dbReference type="Proteomes" id="UP000268162">
    <property type="component" value="Unassembled WGS sequence"/>
</dbReference>
<dbReference type="Gene3D" id="3.90.470.10">
    <property type="entry name" value="Ribosomal protein L22/L17"/>
    <property type="match status" value="1"/>
</dbReference>
<evidence type="ECO:0000256" key="1">
    <source>
        <dbReference type="ARBA" id="ARBA00009451"/>
    </source>
</evidence>
<evidence type="ECO:0000313" key="5">
    <source>
        <dbReference type="EMBL" id="RKP37196.1"/>
    </source>
</evidence>